<gene>
    <name evidence="2" type="ORF">JOF59_006413</name>
</gene>
<proteinExistence type="predicted"/>
<evidence type="ECO:0000313" key="2">
    <source>
        <dbReference type="EMBL" id="MBP2363921.1"/>
    </source>
</evidence>
<evidence type="ECO:0000313" key="3">
    <source>
        <dbReference type="Proteomes" id="UP001519311"/>
    </source>
</evidence>
<evidence type="ECO:0000256" key="1">
    <source>
        <dbReference type="SAM" id="MobiDB-lite"/>
    </source>
</evidence>
<dbReference type="Proteomes" id="UP001519311">
    <property type="component" value="Unassembled WGS sequence"/>
</dbReference>
<dbReference type="EMBL" id="JAGINS010000002">
    <property type="protein sequence ID" value="MBP2363921.1"/>
    <property type="molecule type" value="Genomic_DNA"/>
</dbReference>
<protein>
    <submittedName>
        <fullName evidence="2">Uncharacterized protein</fullName>
    </submittedName>
</protein>
<sequence>MPGHSSRASDNPIPTLCVRAASPLRAPPGRRRRGTGRGGDPVRHALGRSPRDRAGHDGGASARLAARCPREYGRSGVAVSRGSVRGVHAFLSATGYAVNASGHPGSLRGGPYVSPVCARPRESTRRDAPLPGCRARTYVRVGSTRPCTVTHASGTVHPCNMNDLDRQSDHRRSTSRAAERFPSRRQHRTPPRPALHTQERREGARLPLGTGRTRGRIVPGRAIPRREYPHPQE</sequence>
<name>A0ABS4VJ11_9ACTN</name>
<feature type="region of interest" description="Disordered" evidence="1">
    <location>
        <begin position="1"/>
        <end position="62"/>
    </location>
</feature>
<organism evidence="2 3">
    <name type="scientific">Streptomyces clavifer</name>
    <dbReference type="NCBI Taxonomy" id="68188"/>
    <lineage>
        <taxon>Bacteria</taxon>
        <taxon>Bacillati</taxon>
        <taxon>Actinomycetota</taxon>
        <taxon>Actinomycetes</taxon>
        <taxon>Kitasatosporales</taxon>
        <taxon>Streptomycetaceae</taxon>
        <taxon>Streptomyces</taxon>
    </lineage>
</organism>
<comment type="caution">
    <text evidence="2">The sequence shown here is derived from an EMBL/GenBank/DDBJ whole genome shotgun (WGS) entry which is preliminary data.</text>
</comment>
<keyword evidence="3" id="KW-1185">Reference proteome</keyword>
<feature type="region of interest" description="Disordered" evidence="1">
    <location>
        <begin position="158"/>
        <end position="233"/>
    </location>
</feature>
<feature type="compositionally biased region" description="Basic and acidic residues" evidence="1">
    <location>
        <begin position="163"/>
        <end position="182"/>
    </location>
</feature>
<accession>A0ABS4VJ11</accession>
<feature type="compositionally biased region" description="Basic and acidic residues" evidence="1">
    <location>
        <begin position="224"/>
        <end position="233"/>
    </location>
</feature>
<reference evidence="2 3" key="1">
    <citation type="submission" date="2021-03" db="EMBL/GenBank/DDBJ databases">
        <title>Sequencing the genomes of 1000 actinobacteria strains.</title>
        <authorList>
            <person name="Klenk H.-P."/>
        </authorList>
    </citation>
    <scope>NUCLEOTIDE SEQUENCE [LARGE SCALE GENOMIC DNA]</scope>
    <source>
        <strain evidence="2 3">DSM 40843</strain>
    </source>
</reference>